<accession>A0AA38FZT2</accession>
<organism evidence="1 2">
    <name type="scientific">Taxus chinensis</name>
    <name type="common">Chinese yew</name>
    <name type="synonym">Taxus wallichiana var. chinensis</name>
    <dbReference type="NCBI Taxonomy" id="29808"/>
    <lineage>
        <taxon>Eukaryota</taxon>
        <taxon>Viridiplantae</taxon>
        <taxon>Streptophyta</taxon>
        <taxon>Embryophyta</taxon>
        <taxon>Tracheophyta</taxon>
        <taxon>Spermatophyta</taxon>
        <taxon>Pinopsida</taxon>
        <taxon>Pinidae</taxon>
        <taxon>Conifers II</taxon>
        <taxon>Cupressales</taxon>
        <taxon>Taxaceae</taxon>
        <taxon>Taxus</taxon>
    </lineage>
</organism>
<dbReference type="EMBL" id="JAHRHJ020000006">
    <property type="protein sequence ID" value="KAH9313422.1"/>
    <property type="molecule type" value="Genomic_DNA"/>
</dbReference>
<comment type="caution">
    <text evidence="1">The sequence shown here is derived from an EMBL/GenBank/DDBJ whole genome shotgun (WGS) entry which is preliminary data.</text>
</comment>
<sequence length="148" mass="16677">MIKSLVNLALRSGIEKIPLLVKPTEEVKVEEKVVVRTDFVAVEEQKEEIEEFELKNFVLEEEFNQDQDFLQAVEKGEASPNPKEEDHILAVGEKSAYPKALSTKQSIEEPSVLLSTSSLSISSVEEEFDLSKSMLEDERNHGDQVADQ</sequence>
<gene>
    <name evidence="1" type="ORF">KI387_044056</name>
</gene>
<protein>
    <submittedName>
        <fullName evidence="1">Uncharacterized protein</fullName>
    </submittedName>
</protein>
<evidence type="ECO:0000313" key="1">
    <source>
        <dbReference type="EMBL" id="KAH9313422.1"/>
    </source>
</evidence>
<name>A0AA38FZT2_TAXCH</name>
<keyword evidence="2" id="KW-1185">Reference proteome</keyword>
<dbReference type="Proteomes" id="UP000824469">
    <property type="component" value="Unassembled WGS sequence"/>
</dbReference>
<dbReference type="AlphaFoldDB" id="A0AA38FZT2"/>
<reference evidence="1 2" key="1">
    <citation type="journal article" date="2021" name="Nat. Plants">
        <title>The Taxus genome provides insights into paclitaxel biosynthesis.</title>
        <authorList>
            <person name="Xiong X."/>
            <person name="Gou J."/>
            <person name="Liao Q."/>
            <person name="Li Y."/>
            <person name="Zhou Q."/>
            <person name="Bi G."/>
            <person name="Li C."/>
            <person name="Du R."/>
            <person name="Wang X."/>
            <person name="Sun T."/>
            <person name="Guo L."/>
            <person name="Liang H."/>
            <person name="Lu P."/>
            <person name="Wu Y."/>
            <person name="Zhang Z."/>
            <person name="Ro D.K."/>
            <person name="Shang Y."/>
            <person name="Huang S."/>
            <person name="Yan J."/>
        </authorList>
    </citation>
    <scope>NUCLEOTIDE SEQUENCE [LARGE SCALE GENOMIC DNA]</scope>
    <source>
        <strain evidence="1">Ta-2019</strain>
    </source>
</reference>
<proteinExistence type="predicted"/>
<evidence type="ECO:0000313" key="2">
    <source>
        <dbReference type="Proteomes" id="UP000824469"/>
    </source>
</evidence>